<evidence type="ECO:0008006" key="5">
    <source>
        <dbReference type="Google" id="ProtNLM"/>
    </source>
</evidence>
<dbReference type="PANTHER" id="PTHR43317">
    <property type="entry name" value="THERMOSPERMINE SYNTHASE ACAULIS5"/>
    <property type="match status" value="1"/>
</dbReference>
<accession>A0A3D5J364</accession>
<dbReference type="Proteomes" id="UP000264330">
    <property type="component" value="Unassembled WGS sequence"/>
</dbReference>
<evidence type="ECO:0000256" key="1">
    <source>
        <dbReference type="ARBA" id="ARBA00023115"/>
    </source>
</evidence>
<feature type="transmembrane region" description="Helical" evidence="2">
    <location>
        <begin position="106"/>
        <end position="125"/>
    </location>
</feature>
<dbReference type="Pfam" id="PF01564">
    <property type="entry name" value="Spermine_synth"/>
    <property type="match status" value="1"/>
</dbReference>
<evidence type="ECO:0000313" key="3">
    <source>
        <dbReference type="EMBL" id="HCV82138.1"/>
    </source>
</evidence>
<keyword evidence="2" id="KW-0472">Membrane</keyword>
<dbReference type="RefSeq" id="WP_272956999.1">
    <property type="nucleotide sequence ID" value="NZ_CAJXAW010000047.1"/>
</dbReference>
<gene>
    <name evidence="3" type="ORF">DGQ38_13915</name>
</gene>
<feature type="transmembrane region" description="Helical" evidence="2">
    <location>
        <begin position="5"/>
        <end position="21"/>
    </location>
</feature>
<feature type="transmembrane region" description="Helical" evidence="2">
    <location>
        <begin position="33"/>
        <end position="54"/>
    </location>
</feature>
<dbReference type="GO" id="GO:0006596">
    <property type="term" value="P:polyamine biosynthetic process"/>
    <property type="evidence" value="ECO:0007669"/>
    <property type="project" value="UniProtKB-KW"/>
</dbReference>
<protein>
    <recommendedName>
        <fullName evidence="5">Spermine synthase</fullName>
    </recommendedName>
</protein>
<keyword evidence="2" id="KW-0812">Transmembrane</keyword>
<comment type="caution">
    <text evidence="3">The sequence shown here is derived from an EMBL/GenBank/DDBJ whole genome shotgun (WGS) entry which is preliminary data.</text>
</comment>
<organism evidence="3 4">
    <name type="scientific">Zunongwangia profunda</name>
    <dbReference type="NCBI Taxonomy" id="398743"/>
    <lineage>
        <taxon>Bacteria</taxon>
        <taxon>Pseudomonadati</taxon>
        <taxon>Bacteroidota</taxon>
        <taxon>Flavobacteriia</taxon>
        <taxon>Flavobacteriales</taxon>
        <taxon>Flavobacteriaceae</taxon>
        <taxon>Zunongwangia</taxon>
    </lineage>
</organism>
<sequence>MEASILTFTGIMGALLTWFINNHKAKGAVRASALPSLLVGLFFYCFPHVLPAYLSRQIPLVFIGSSFVGMVSINIISKWIYVAISGLIFSLIYLNTGEFFKGFGGALGTTACIAVLVAIGLAKLIEHGGVKKKNNLESTRPGQDSDILNKKLSLFKSKAKSMAFGLSAKPKKILSYLWPITKKVDSDFSGKLEITWIDGKKVLDTKNANYSYGTLQHVLENGLKRIDFSQIDSVLILGLGGGSVVKSLQEKFNFYGSIQAVEIDQKIIDIAKTEFDLSAIKNLKIHQEDAFHFVEHSKQQYDLIIIDLFIDTEIPSIFLSEKFCLQLSNICQNSLLFNLGFRSDAADRTKKVTDFFENNPNFEVFNLQKVEGINRLLIAFQRTVKPFKY</sequence>
<keyword evidence="2" id="KW-1133">Transmembrane helix</keyword>
<name>A0A3D5J364_9FLAO</name>
<dbReference type="PANTHER" id="PTHR43317:SF1">
    <property type="entry name" value="THERMOSPERMINE SYNTHASE ACAULIS5"/>
    <property type="match status" value="1"/>
</dbReference>
<keyword evidence="1" id="KW-0620">Polyamine biosynthesis</keyword>
<dbReference type="EMBL" id="DPMF01000320">
    <property type="protein sequence ID" value="HCV82138.1"/>
    <property type="molecule type" value="Genomic_DNA"/>
</dbReference>
<proteinExistence type="predicted"/>
<feature type="transmembrane region" description="Helical" evidence="2">
    <location>
        <begin position="75"/>
        <end position="94"/>
    </location>
</feature>
<dbReference type="SUPFAM" id="SSF53335">
    <property type="entry name" value="S-adenosyl-L-methionine-dependent methyltransferases"/>
    <property type="match status" value="1"/>
</dbReference>
<evidence type="ECO:0000313" key="4">
    <source>
        <dbReference type="Proteomes" id="UP000264330"/>
    </source>
</evidence>
<dbReference type="InterPro" id="IPR029063">
    <property type="entry name" value="SAM-dependent_MTases_sf"/>
</dbReference>
<reference evidence="3 4" key="1">
    <citation type="journal article" date="2018" name="Nat. Biotechnol.">
        <title>A standardized bacterial taxonomy based on genome phylogeny substantially revises the tree of life.</title>
        <authorList>
            <person name="Parks D.H."/>
            <person name="Chuvochina M."/>
            <person name="Waite D.W."/>
            <person name="Rinke C."/>
            <person name="Skarshewski A."/>
            <person name="Chaumeil P.A."/>
            <person name="Hugenholtz P."/>
        </authorList>
    </citation>
    <scope>NUCLEOTIDE SEQUENCE [LARGE SCALE GENOMIC DNA]</scope>
    <source>
        <strain evidence="3">UBA9359</strain>
    </source>
</reference>
<dbReference type="Gene3D" id="3.40.50.150">
    <property type="entry name" value="Vaccinia Virus protein VP39"/>
    <property type="match status" value="1"/>
</dbReference>
<dbReference type="AlphaFoldDB" id="A0A3D5J364"/>
<evidence type="ECO:0000256" key="2">
    <source>
        <dbReference type="SAM" id="Phobius"/>
    </source>
</evidence>